<feature type="chain" id="PRO_5001514773" evidence="1">
    <location>
        <begin position="24"/>
        <end position="92"/>
    </location>
</feature>
<reference evidence="2" key="1">
    <citation type="submission" date="2014-03" db="EMBL/GenBank/DDBJ databases">
        <title>The sialotranscriptome of Amblyomma triste, Amblyomma parvum and Amblyomma cajennense ticks, uncovered by 454-based RNA-seq.</title>
        <authorList>
            <person name="Garcia G.R."/>
            <person name="Gardinassi L.G."/>
            <person name="Ribeiro J.M."/>
            <person name="Anatriello E."/>
            <person name="Ferreira B.R."/>
            <person name="Moreira H.N."/>
            <person name="Mafra C."/>
            <person name="Olegario M.M."/>
            <person name="Szabo P.J."/>
            <person name="Miranda-Santos I.K."/>
            <person name="Maruyama S.R."/>
        </authorList>
    </citation>
    <scope>NUCLEOTIDE SEQUENCE</scope>
    <source>
        <strain evidence="2">Uberlandia</strain>
        <tissue evidence="2">Salivary glands</tissue>
    </source>
</reference>
<evidence type="ECO:0000313" key="2">
    <source>
        <dbReference type="EMBL" id="JAC18856.1"/>
    </source>
</evidence>
<dbReference type="AlphaFoldDB" id="A0A023FBG8"/>
<feature type="signal peptide" evidence="1">
    <location>
        <begin position="1"/>
        <end position="23"/>
    </location>
</feature>
<keyword evidence="1" id="KW-0732">Signal</keyword>
<organism evidence="2">
    <name type="scientific">Amblyomma cajennense</name>
    <name type="common">Cayenne tick</name>
    <name type="synonym">Acarus cajennensis</name>
    <dbReference type="NCBI Taxonomy" id="34607"/>
    <lineage>
        <taxon>Eukaryota</taxon>
        <taxon>Metazoa</taxon>
        <taxon>Ecdysozoa</taxon>
        <taxon>Arthropoda</taxon>
        <taxon>Chelicerata</taxon>
        <taxon>Arachnida</taxon>
        <taxon>Acari</taxon>
        <taxon>Parasitiformes</taxon>
        <taxon>Ixodida</taxon>
        <taxon>Ixodoidea</taxon>
        <taxon>Ixodidae</taxon>
        <taxon>Amblyomminae</taxon>
        <taxon>Amblyomma</taxon>
    </lineage>
</organism>
<proteinExistence type="evidence at transcript level"/>
<protein>
    <submittedName>
        <fullName evidence="2">Putative secreted protein</fullName>
    </submittedName>
</protein>
<evidence type="ECO:0000256" key="1">
    <source>
        <dbReference type="SAM" id="SignalP"/>
    </source>
</evidence>
<sequence>MLKIWLGCASLHLLHRLMVCCSAVLNSSGGTPHTIALDSCTVCQGLTGAATLQRASTAPHQRCHLMKLCSCGRRCGALKMLLNEDKVLDRRS</sequence>
<name>A0A023FBG8_AMBCJ</name>
<dbReference type="EMBL" id="GBBK01005626">
    <property type="protein sequence ID" value="JAC18856.1"/>
    <property type="molecule type" value="mRNA"/>
</dbReference>
<accession>A0A023FBG8</accession>